<feature type="region of interest" description="Disordered" evidence="5">
    <location>
        <begin position="291"/>
        <end position="418"/>
    </location>
</feature>
<dbReference type="GO" id="GO:0006508">
    <property type="term" value="P:proteolysis"/>
    <property type="evidence" value="ECO:0007669"/>
    <property type="project" value="UniProtKB-KW"/>
</dbReference>
<evidence type="ECO:0000256" key="4">
    <source>
        <dbReference type="ARBA" id="ARBA00022807"/>
    </source>
</evidence>
<organism evidence="7 8">
    <name type="scientific">Beauveria bassiana D1-5</name>
    <dbReference type="NCBI Taxonomy" id="1245745"/>
    <lineage>
        <taxon>Eukaryota</taxon>
        <taxon>Fungi</taxon>
        <taxon>Dikarya</taxon>
        <taxon>Ascomycota</taxon>
        <taxon>Pezizomycotina</taxon>
        <taxon>Sordariomycetes</taxon>
        <taxon>Hypocreomycetidae</taxon>
        <taxon>Hypocreales</taxon>
        <taxon>Cordycipitaceae</taxon>
        <taxon>Beauveria</taxon>
    </lineage>
</organism>
<keyword evidence="2 7" id="KW-0645">Protease</keyword>
<dbReference type="EMBL" id="ANFO01001275">
    <property type="protein sequence ID" value="KGQ03200.1"/>
    <property type="molecule type" value="Genomic_DNA"/>
</dbReference>
<evidence type="ECO:0000313" key="8">
    <source>
        <dbReference type="Proteomes" id="UP000030106"/>
    </source>
</evidence>
<gene>
    <name evidence="7" type="ORF">BBAD15_g11576</name>
</gene>
<dbReference type="eggNOG" id="KOG3246">
    <property type="taxonomic scope" value="Eukaryota"/>
</dbReference>
<dbReference type="AlphaFoldDB" id="A0A0A2VAW9"/>
<accession>A0A0A2VAW9</accession>
<dbReference type="STRING" id="1245745.A0A0A2VAW9"/>
<dbReference type="GO" id="GO:0019784">
    <property type="term" value="F:deNEDDylase activity"/>
    <property type="evidence" value="ECO:0007669"/>
    <property type="project" value="InterPro"/>
</dbReference>
<reference evidence="7 8" key="1">
    <citation type="submission" date="2012-10" db="EMBL/GenBank/DDBJ databases">
        <title>Genome sequencing and analysis of entomopathogenic fungi Beauveria bassiana D1-5.</title>
        <authorList>
            <person name="Li Q."/>
            <person name="Wang L."/>
            <person name="Zhang Z."/>
            <person name="Wang Q."/>
            <person name="Ren J."/>
            <person name="Wang M."/>
            <person name="Xu W."/>
            <person name="Wang J."/>
            <person name="Lu Y."/>
            <person name="Du Q."/>
            <person name="Sun Z."/>
        </authorList>
    </citation>
    <scope>NUCLEOTIDE SEQUENCE [LARGE SCALE GENOMIC DNA]</scope>
    <source>
        <strain evidence="7 8">D1-5</strain>
    </source>
</reference>
<comment type="caution">
    <text evidence="7">The sequence shown here is derived from an EMBL/GenBank/DDBJ whole genome shotgun (WGS) entry which is preliminary data.</text>
</comment>
<dbReference type="SUPFAM" id="SSF54001">
    <property type="entry name" value="Cysteine proteinases"/>
    <property type="match status" value="1"/>
</dbReference>
<dbReference type="GO" id="GO:0008234">
    <property type="term" value="F:cysteine-type peptidase activity"/>
    <property type="evidence" value="ECO:0007669"/>
    <property type="project" value="UniProtKB-KW"/>
</dbReference>
<feature type="compositionally biased region" description="Basic residues" evidence="5">
    <location>
        <begin position="294"/>
        <end position="303"/>
    </location>
</feature>
<dbReference type="PANTHER" id="PTHR46468:SF1">
    <property type="entry name" value="SENTRIN-SPECIFIC PROTEASE 8"/>
    <property type="match status" value="1"/>
</dbReference>
<feature type="domain" description="Ubiquitin-like protease family profile" evidence="6">
    <location>
        <begin position="27"/>
        <end position="189"/>
    </location>
</feature>
<dbReference type="InterPro" id="IPR044613">
    <property type="entry name" value="Nep1/2-like"/>
</dbReference>
<dbReference type="HOGENOM" id="CLU_043678_1_0_1"/>
<dbReference type="GO" id="GO:0000338">
    <property type="term" value="P:protein deneddylation"/>
    <property type="evidence" value="ECO:0007669"/>
    <property type="project" value="TreeGrafter"/>
</dbReference>
<feature type="compositionally biased region" description="Low complexity" evidence="5">
    <location>
        <begin position="304"/>
        <end position="315"/>
    </location>
</feature>
<feature type="region of interest" description="Disordered" evidence="5">
    <location>
        <begin position="232"/>
        <end position="270"/>
    </location>
</feature>
<name>A0A0A2VAW9_BEABA</name>
<feature type="compositionally biased region" description="Basic residues" evidence="5">
    <location>
        <begin position="394"/>
        <end position="407"/>
    </location>
</feature>
<comment type="similarity">
    <text evidence="1">Belongs to the peptidase C48 family.</text>
</comment>
<feature type="compositionally biased region" description="Low complexity" evidence="5">
    <location>
        <begin position="356"/>
        <end position="372"/>
    </location>
</feature>
<protein>
    <submittedName>
        <fullName evidence="7">NEDD8-specific protease 2</fullName>
    </submittedName>
</protein>
<proteinExistence type="inferred from homology"/>
<keyword evidence="3" id="KW-0378">Hydrolase</keyword>
<evidence type="ECO:0000313" key="7">
    <source>
        <dbReference type="EMBL" id="KGQ03200.1"/>
    </source>
</evidence>
<feature type="compositionally biased region" description="Basic and acidic residues" evidence="5">
    <location>
        <begin position="342"/>
        <end position="355"/>
    </location>
</feature>
<evidence type="ECO:0000256" key="2">
    <source>
        <dbReference type="ARBA" id="ARBA00022670"/>
    </source>
</evidence>
<dbReference type="Proteomes" id="UP000030106">
    <property type="component" value="Unassembled WGS sequence"/>
</dbReference>
<dbReference type="InterPro" id="IPR038765">
    <property type="entry name" value="Papain-like_cys_pep_sf"/>
</dbReference>
<dbReference type="PANTHER" id="PTHR46468">
    <property type="entry name" value="SENTRIN-SPECIFIC PROTEASE 8"/>
    <property type="match status" value="1"/>
</dbReference>
<dbReference type="OrthoDB" id="5065855at2759"/>
<sequence>MPLRERLARFGDSLSAPDKPYLDYFAIRLTVADVRSLKYEWLTDNIIGFWQEYLERETLPRYPEARVCLLRPSVAIMLKADKVDDTAMAGNLPDPSKVTHLFLPINDNVELSEPSGGSHWSLLLVSLRDGRAFHYDSSGETNRKHANDTTVRLARVLHRKLDFVHLEDTPNQGQTSDCGVYVCLLMRHLLVKRLLSASARSKVNMSMGGKVVDSSGGRKEMLGIIENLRKEAERRHRRPAYAETVSEYSCDPVSPPARSLHSDRDVPLPAASSHTMIAGDHLKSHEILPVHSPASKKSKKRSSHSSTPSIPNGSSIKLIPRSPRPYSITFPDGHSSVSSDDSLGRREPRHSKGERSTASTQSSGSSTRQGQSDHALPQEDSSESESGSIWSYRVRYKPRSSSRRHSPLQRPLDHSYSPGQALIPLREYPTQAPPTMPPPPPALLLYGGPPAIVVVAKKRKEVMFGCETFSRSLKSCTLPGRCFPMVNHT</sequence>
<evidence type="ECO:0000259" key="6">
    <source>
        <dbReference type="PROSITE" id="PS50600"/>
    </source>
</evidence>
<dbReference type="PROSITE" id="PS50600">
    <property type="entry name" value="ULP_PROTEASE"/>
    <property type="match status" value="1"/>
</dbReference>
<dbReference type="Gene3D" id="3.40.395.10">
    <property type="entry name" value="Adenoviral Proteinase, Chain A"/>
    <property type="match status" value="1"/>
</dbReference>
<dbReference type="Pfam" id="PF02902">
    <property type="entry name" value="Peptidase_C48"/>
    <property type="match status" value="1"/>
</dbReference>
<evidence type="ECO:0000256" key="3">
    <source>
        <dbReference type="ARBA" id="ARBA00022801"/>
    </source>
</evidence>
<dbReference type="InterPro" id="IPR003653">
    <property type="entry name" value="Peptidase_C48_C"/>
</dbReference>
<keyword evidence="4" id="KW-0788">Thiol protease</keyword>
<evidence type="ECO:0000256" key="1">
    <source>
        <dbReference type="ARBA" id="ARBA00005234"/>
    </source>
</evidence>
<evidence type="ECO:0000256" key="5">
    <source>
        <dbReference type="SAM" id="MobiDB-lite"/>
    </source>
</evidence>